<accession>A0A0K2VBQ4</accession>
<organism evidence="1">
    <name type="scientific">Lepeophtheirus salmonis</name>
    <name type="common">Salmon louse</name>
    <name type="synonym">Caligus salmonis</name>
    <dbReference type="NCBI Taxonomy" id="72036"/>
    <lineage>
        <taxon>Eukaryota</taxon>
        <taxon>Metazoa</taxon>
        <taxon>Ecdysozoa</taxon>
        <taxon>Arthropoda</taxon>
        <taxon>Crustacea</taxon>
        <taxon>Multicrustacea</taxon>
        <taxon>Hexanauplia</taxon>
        <taxon>Copepoda</taxon>
        <taxon>Siphonostomatoida</taxon>
        <taxon>Caligidae</taxon>
        <taxon>Lepeophtheirus</taxon>
    </lineage>
</organism>
<name>A0A0K2VBQ4_LEPSM</name>
<dbReference type="AlphaFoldDB" id="A0A0K2VBQ4"/>
<proteinExistence type="predicted"/>
<dbReference type="EMBL" id="HACA01030256">
    <property type="protein sequence ID" value="CDW47617.1"/>
    <property type="molecule type" value="Transcribed_RNA"/>
</dbReference>
<evidence type="ECO:0000313" key="1">
    <source>
        <dbReference type="EMBL" id="CDW47617.1"/>
    </source>
</evidence>
<sequence length="29" mass="3043">MPTGYIVAICTKFQPIAEAVIEAGGGYIE</sequence>
<dbReference type="EMBL" id="HACA01030257">
    <property type="protein sequence ID" value="CDW47618.1"/>
    <property type="molecule type" value="Transcribed_RNA"/>
</dbReference>
<reference evidence="1" key="1">
    <citation type="submission" date="2014-05" db="EMBL/GenBank/DDBJ databases">
        <authorList>
            <person name="Chronopoulou M."/>
        </authorList>
    </citation>
    <scope>NUCLEOTIDE SEQUENCE</scope>
    <source>
        <tissue evidence="1">Whole organism</tissue>
    </source>
</reference>
<protein>
    <submittedName>
        <fullName evidence="1">Uncharacterized protein</fullName>
    </submittedName>
</protein>